<evidence type="ECO:0000313" key="2">
    <source>
        <dbReference type="Proteomes" id="UP001454036"/>
    </source>
</evidence>
<keyword evidence="2" id="KW-1185">Reference proteome</keyword>
<name>A0AAV3P873_LITER</name>
<dbReference type="PROSITE" id="PS51257">
    <property type="entry name" value="PROKAR_LIPOPROTEIN"/>
    <property type="match status" value="1"/>
</dbReference>
<accession>A0AAV3P873</accession>
<dbReference type="EMBL" id="BAABME010016893">
    <property type="protein sequence ID" value="GAA0147884.1"/>
    <property type="molecule type" value="Genomic_DNA"/>
</dbReference>
<protein>
    <submittedName>
        <fullName evidence="1">Uncharacterized protein</fullName>
    </submittedName>
</protein>
<dbReference type="Proteomes" id="UP001454036">
    <property type="component" value="Unassembled WGS sequence"/>
</dbReference>
<proteinExistence type="predicted"/>
<reference evidence="1 2" key="1">
    <citation type="submission" date="2024-01" db="EMBL/GenBank/DDBJ databases">
        <title>The complete chloroplast genome sequence of Lithospermum erythrorhizon: insights into the phylogenetic relationship among Boraginaceae species and the maternal lineages of purple gromwells.</title>
        <authorList>
            <person name="Okada T."/>
            <person name="Watanabe K."/>
        </authorList>
    </citation>
    <scope>NUCLEOTIDE SEQUENCE [LARGE SCALE GENOMIC DNA]</scope>
</reference>
<dbReference type="AlphaFoldDB" id="A0AAV3P873"/>
<organism evidence="1 2">
    <name type="scientific">Lithospermum erythrorhizon</name>
    <name type="common">Purple gromwell</name>
    <name type="synonym">Lithospermum officinale var. erythrorhizon</name>
    <dbReference type="NCBI Taxonomy" id="34254"/>
    <lineage>
        <taxon>Eukaryota</taxon>
        <taxon>Viridiplantae</taxon>
        <taxon>Streptophyta</taxon>
        <taxon>Embryophyta</taxon>
        <taxon>Tracheophyta</taxon>
        <taxon>Spermatophyta</taxon>
        <taxon>Magnoliopsida</taxon>
        <taxon>eudicotyledons</taxon>
        <taxon>Gunneridae</taxon>
        <taxon>Pentapetalae</taxon>
        <taxon>asterids</taxon>
        <taxon>lamiids</taxon>
        <taxon>Boraginales</taxon>
        <taxon>Boraginaceae</taxon>
        <taxon>Boraginoideae</taxon>
        <taxon>Lithospermeae</taxon>
        <taxon>Lithospermum</taxon>
    </lineage>
</organism>
<dbReference type="PANTHER" id="PTHR33437">
    <property type="entry name" value="OS06G0361200 PROTEIN"/>
    <property type="match status" value="1"/>
</dbReference>
<comment type="caution">
    <text evidence="1">The sequence shown here is derived from an EMBL/GenBank/DDBJ whole genome shotgun (WGS) entry which is preliminary data.</text>
</comment>
<gene>
    <name evidence="1" type="ORF">LIER_36600</name>
</gene>
<evidence type="ECO:0000313" key="1">
    <source>
        <dbReference type="EMBL" id="GAA0147884.1"/>
    </source>
</evidence>
<sequence length="178" mass="19705">MIDTFKLPHSNISLSSSTGCNLVTSATPMKNFSSNVSTPASPRQNLQSKYLMHEDTTDPYTAVTMTTSSHLEEQVASLTKTLEGIAKYIEGQDAKILMIMERVPANNEGGSRNEVSLKAPDIHELLESSGNNKSNDSRIQIPTDRLIPMNQLKKFIMGAIKDKLEDPKPLYAYVKPYT</sequence>